<evidence type="ECO:0000256" key="2">
    <source>
        <dbReference type="ARBA" id="ARBA00023125"/>
    </source>
</evidence>
<dbReference type="Pfam" id="PF13545">
    <property type="entry name" value="HTH_Crp_2"/>
    <property type="match status" value="1"/>
</dbReference>
<dbReference type="InterPro" id="IPR050397">
    <property type="entry name" value="Env_Response_Regulators"/>
</dbReference>
<dbReference type="GO" id="GO:0005829">
    <property type="term" value="C:cytosol"/>
    <property type="evidence" value="ECO:0007669"/>
    <property type="project" value="TreeGrafter"/>
</dbReference>
<dbReference type="OrthoDB" id="9776746at2"/>
<sequence length="225" mass="25703">MMLPSDIQRISLILPFLSSIPEKDWSQAEIRTVTSNTPHSIREGHLLQHAMFILKGSVRIYKVSEQGREVTLYRVQDGQSCVLMMASILGEVTYEASASIEVETEVLLVPVQLFKRWIDTYEPPKQFVFKQIIQRITSVMDLLENVAFRSISYRIADFLINQSTAHDAIIKITHEQLAIELGTAREVISRALKDFANKNILVSRRGYLQIVDRGRLLQILSDEAM</sequence>
<proteinExistence type="predicted"/>
<accession>A0A3Q9I9D4</accession>
<evidence type="ECO:0000256" key="4">
    <source>
        <dbReference type="ARBA" id="ARBA00023163"/>
    </source>
</evidence>
<evidence type="ECO:0000259" key="5">
    <source>
        <dbReference type="PROSITE" id="PS51063"/>
    </source>
</evidence>
<evidence type="ECO:0000313" key="7">
    <source>
        <dbReference type="Proteomes" id="UP000270678"/>
    </source>
</evidence>
<dbReference type="GO" id="GO:0003700">
    <property type="term" value="F:DNA-binding transcription factor activity"/>
    <property type="evidence" value="ECO:0007669"/>
    <property type="project" value="TreeGrafter"/>
</dbReference>
<dbReference type="AlphaFoldDB" id="A0A3Q9I9D4"/>
<dbReference type="InterPro" id="IPR036390">
    <property type="entry name" value="WH_DNA-bd_sf"/>
</dbReference>
<dbReference type="Gene3D" id="2.60.120.10">
    <property type="entry name" value="Jelly Rolls"/>
    <property type="match status" value="1"/>
</dbReference>
<keyword evidence="1" id="KW-0805">Transcription regulation</keyword>
<keyword evidence="4" id="KW-0804">Transcription</keyword>
<dbReference type="InterPro" id="IPR018490">
    <property type="entry name" value="cNMP-bd_dom_sf"/>
</dbReference>
<dbReference type="EMBL" id="CP034346">
    <property type="protein sequence ID" value="AZS13243.1"/>
    <property type="molecule type" value="Genomic_DNA"/>
</dbReference>
<dbReference type="Pfam" id="PF00027">
    <property type="entry name" value="cNMP_binding"/>
    <property type="match status" value="1"/>
</dbReference>
<keyword evidence="2" id="KW-0238">DNA-binding</keyword>
<dbReference type="PROSITE" id="PS51063">
    <property type="entry name" value="HTH_CRP_2"/>
    <property type="match status" value="1"/>
</dbReference>
<keyword evidence="3" id="KW-0010">Activator</keyword>
<organism evidence="6 7">
    <name type="scientific">Paenibacillus lutimineralis</name>
    <dbReference type="NCBI Taxonomy" id="2707005"/>
    <lineage>
        <taxon>Bacteria</taxon>
        <taxon>Bacillati</taxon>
        <taxon>Bacillota</taxon>
        <taxon>Bacilli</taxon>
        <taxon>Bacillales</taxon>
        <taxon>Paenibacillaceae</taxon>
        <taxon>Paenibacillus</taxon>
    </lineage>
</organism>
<keyword evidence="7" id="KW-1185">Reference proteome</keyword>
<dbReference type="KEGG" id="plut:EI981_01245"/>
<name>A0A3Q9I9D4_9BACL</name>
<dbReference type="InterPro" id="IPR036388">
    <property type="entry name" value="WH-like_DNA-bd_sf"/>
</dbReference>
<dbReference type="SUPFAM" id="SSF51206">
    <property type="entry name" value="cAMP-binding domain-like"/>
    <property type="match status" value="1"/>
</dbReference>
<dbReference type="SMART" id="SM00419">
    <property type="entry name" value="HTH_CRP"/>
    <property type="match status" value="1"/>
</dbReference>
<dbReference type="SUPFAM" id="SSF46785">
    <property type="entry name" value="Winged helix' DNA-binding domain"/>
    <property type="match status" value="1"/>
</dbReference>
<evidence type="ECO:0000313" key="6">
    <source>
        <dbReference type="EMBL" id="AZS13243.1"/>
    </source>
</evidence>
<dbReference type="PANTHER" id="PTHR24567:SF74">
    <property type="entry name" value="HTH-TYPE TRANSCRIPTIONAL REGULATOR ARCR"/>
    <property type="match status" value="1"/>
</dbReference>
<dbReference type="InterPro" id="IPR012318">
    <property type="entry name" value="HTH_CRP"/>
</dbReference>
<dbReference type="Gene3D" id="1.10.10.10">
    <property type="entry name" value="Winged helix-like DNA-binding domain superfamily/Winged helix DNA-binding domain"/>
    <property type="match status" value="1"/>
</dbReference>
<dbReference type="PANTHER" id="PTHR24567">
    <property type="entry name" value="CRP FAMILY TRANSCRIPTIONAL REGULATORY PROTEIN"/>
    <property type="match status" value="1"/>
</dbReference>
<feature type="domain" description="HTH crp-type" evidence="5">
    <location>
        <begin position="149"/>
        <end position="214"/>
    </location>
</feature>
<protein>
    <submittedName>
        <fullName evidence="6">Crp/Fnr family transcriptional regulator</fullName>
    </submittedName>
</protein>
<dbReference type="InterPro" id="IPR014710">
    <property type="entry name" value="RmlC-like_jellyroll"/>
</dbReference>
<gene>
    <name evidence="6" type="ORF">EI981_01245</name>
</gene>
<evidence type="ECO:0000256" key="3">
    <source>
        <dbReference type="ARBA" id="ARBA00023159"/>
    </source>
</evidence>
<dbReference type="Proteomes" id="UP000270678">
    <property type="component" value="Chromosome"/>
</dbReference>
<reference evidence="7" key="1">
    <citation type="submission" date="2018-12" db="EMBL/GenBank/DDBJ databases">
        <title>Complete genome sequence of Paenibacillus sp. MBLB1234.</title>
        <authorList>
            <person name="Nam Y.-D."/>
            <person name="Kang J."/>
            <person name="Chung W.-H."/>
            <person name="Park Y.S."/>
        </authorList>
    </citation>
    <scope>NUCLEOTIDE SEQUENCE [LARGE SCALE GENOMIC DNA]</scope>
    <source>
        <strain evidence="7">MBLB1234</strain>
    </source>
</reference>
<dbReference type="InterPro" id="IPR000595">
    <property type="entry name" value="cNMP-bd_dom"/>
</dbReference>
<dbReference type="CDD" id="cd00038">
    <property type="entry name" value="CAP_ED"/>
    <property type="match status" value="1"/>
</dbReference>
<dbReference type="GO" id="GO:0003677">
    <property type="term" value="F:DNA binding"/>
    <property type="evidence" value="ECO:0007669"/>
    <property type="project" value="UniProtKB-KW"/>
</dbReference>
<evidence type="ECO:0000256" key="1">
    <source>
        <dbReference type="ARBA" id="ARBA00023015"/>
    </source>
</evidence>